<accession>A0A6C0IA44</accession>
<dbReference type="AlphaFoldDB" id="A0A6C0IA44"/>
<name>A0A6C0IA44_9ZZZZ</name>
<protein>
    <submittedName>
        <fullName evidence="1">Uncharacterized protein</fullName>
    </submittedName>
</protein>
<reference evidence="1" key="1">
    <citation type="journal article" date="2020" name="Nature">
        <title>Giant virus diversity and host interactions through global metagenomics.</title>
        <authorList>
            <person name="Schulz F."/>
            <person name="Roux S."/>
            <person name="Paez-Espino D."/>
            <person name="Jungbluth S."/>
            <person name="Walsh D.A."/>
            <person name="Denef V.J."/>
            <person name="McMahon K.D."/>
            <person name="Konstantinidis K.T."/>
            <person name="Eloe-Fadrosh E.A."/>
            <person name="Kyrpides N.C."/>
            <person name="Woyke T."/>
        </authorList>
    </citation>
    <scope>NUCLEOTIDE SEQUENCE</scope>
    <source>
        <strain evidence="1">GVMAG-M-3300023184-60</strain>
    </source>
</reference>
<sequence length="29" mass="3508">MFSRSYKRGYIKNDIHKYISIIIQNGFTN</sequence>
<evidence type="ECO:0000313" key="1">
    <source>
        <dbReference type="EMBL" id="QHT89649.1"/>
    </source>
</evidence>
<proteinExistence type="predicted"/>
<organism evidence="1">
    <name type="scientific">viral metagenome</name>
    <dbReference type="NCBI Taxonomy" id="1070528"/>
    <lineage>
        <taxon>unclassified sequences</taxon>
        <taxon>metagenomes</taxon>
        <taxon>organismal metagenomes</taxon>
    </lineage>
</organism>
<dbReference type="EMBL" id="MN740145">
    <property type="protein sequence ID" value="QHT89649.1"/>
    <property type="molecule type" value="Genomic_DNA"/>
</dbReference>